<dbReference type="SUPFAM" id="SSF52047">
    <property type="entry name" value="RNI-like"/>
    <property type="match status" value="1"/>
</dbReference>
<dbReference type="SMART" id="SM00368">
    <property type="entry name" value="LRR_RI"/>
    <property type="match status" value="6"/>
</dbReference>
<dbReference type="Gene3D" id="3.80.10.10">
    <property type="entry name" value="Ribonuclease Inhibitor"/>
    <property type="match status" value="2"/>
</dbReference>
<proteinExistence type="predicted"/>
<dbReference type="InterPro" id="IPR032675">
    <property type="entry name" value="LRR_dom_sf"/>
</dbReference>
<keyword evidence="10" id="KW-1185">Reference proteome</keyword>
<feature type="domain" description="NACHT" evidence="8">
    <location>
        <begin position="444"/>
        <end position="578"/>
    </location>
</feature>
<accession>A0AAV6G7X9</accession>
<dbReference type="InterPro" id="IPR041075">
    <property type="entry name" value="NOD1/2_WH"/>
</dbReference>
<feature type="region of interest" description="Disordered" evidence="7">
    <location>
        <begin position="164"/>
        <end position="295"/>
    </location>
</feature>
<evidence type="ECO:0000256" key="4">
    <source>
        <dbReference type="ARBA" id="ARBA00022737"/>
    </source>
</evidence>
<dbReference type="InterPro" id="IPR027417">
    <property type="entry name" value="P-loop_NTPase"/>
</dbReference>
<dbReference type="FunFam" id="3.40.50.300:FF:001524">
    <property type="entry name" value="Si:dkey-126g1.7"/>
    <property type="match status" value="1"/>
</dbReference>
<evidence type="ECO:0000256" key="7">
    <source>
        <dbReference type="SAM" id="MobiDB-lite"/>
    </source>
</evidence>
<dbReference type="Pfam" id="PF14484">
    <property type="entry name" value="FISNA"/>
    <property type="match status" value="1"/>
</dbReference>
<dbReference type="PROSITE" id="PS51450">
    <property type="entry name" value="LRR"/>
    <property type="match status" value="2"/>
</dbReference>
<dbReference type="InterPro" id="IPR051261">
    <property type="entry name" value="NLR"/>
</dbReference>
<keyword evidence="3" id="KW-0433">Leucine-rich repeat</keyword>
<dbReference type="PROSITE" id="PS50837">
    <property type="entry name" value="NACHT"/>
    <property type="match status" value="1"/>
</dbReference>
<comment type="subcellular location">
    <subcellularLocation>
        <location evidence="1">Cytoplasm</location>
    </subcellularLocation>
</comment>
<dbReference type="InterPro" id="IPR029495">
    <property type="entry name" value="NACHT-assoc"/>
</dbReference>
<dbReference type="Gene3D" id="3.40.50.300">
    <property type="entry name" value="P-loop containing nucleotide triphosphate hydrolases"/>
    <property type="match status" value="1"/>
</dbReference>
<dbReference type="GO" id="GO:0005737">
    <property type="term" value="C:cytoplasm"/>
    <property type="evidence" value="ECO:0007669"/>
    <property type="project" value="UniProtKB-SubCell"/>
</dbReference>
<dbReference type="InterPro" id="IPR001611">
    <property type="entry name" value="Leu-rich_rpt"/>
</dbReference>
<evidence type="ECO:0000313" key="9">
    <source>
        <dbReference type="EMBL" id="KAG5269577.1"/>
    </source>
</evidence>
<dbReference type="Pfam" id="PF05729">
    <property type="entry name" value="NACHT"/>
    <property type="match status" value="1"/>
</dbReference>
<dbReference type="PANTHER" id="PTHR24106">
    <property type="entry name" value="NACHT, LRR AND CARD DOMAINS-CONTAINING"/>
    <property type="match status" value="1"/>
</dbReference>
<keyword evidence="4" id="KW-0677">Repeat</keyword>
<keyword evidence="2" id="KW-0963">Cytoplasm</keyword>
<protein>
    <recommendedName>
        <fullName evidence="8">NACHT domain-containing protein</fullName>
    </recommendedName>
</protein>
<dbReference type="SMART" id="SM01288">
    <property type="entry name" value="FISNA"/>
    <property type="match status" value="1"/>
</dbReference>
<dbReference type="AlphaFoldDB" id="A0AAV6G7X9"/>
<evidence type="ECO:0000256" key="5">
    <source>
        <dbReference type="ARBA" id="ARBA00022741"/>
    </source>
</evidence>
<dbReference type="EMBL" id="JADWDJ010000015">
    <property type="protein sequence ID" value="KAG5269577.1"/>
    <property type="molecule type" value="Genomic_DNA"/>
</dbReference>
<name>A0AAV6G7X9_9TELE</name>
<reference evidence="9" key="1">
    <citation type="submission" date="2020-10" db="EMBL/GenBank/DDBJ databases">
        <title>Chromosome-scale genome assembly of the Allis shad, Alosa alosa.</title>
        <authorList>
            <person name="Margot Z."/>
            <person name="Christophe K."/>
            <person name="Cabau C."/>
            <person name="Louis A."/>
            <person name="Berthelot C."/>
            <person name="Parey E."/>
            <person name="Roest Crollius H."/>
            <person name="Montfort J."/>
            <person name="Robinson-Rechavi M."/>
            <person name="Bucao C."/>
            <person name="Bouchez O."/>
            <person name="Gislard M."/>
            <person name="Lluch J."/>
            <person name="Milhes M."/>
            <person name="Lampietro C."/>
            <person name="Lopez Roques C."/>
            <person name="Donnadieu C."/>
            <person name="Braasch I."/>
            <person name="Desvignes T."/>
            <person name="Postlethwait J."/>
            <person name="Bobe J."/>
            <person name="Guiguen Y."/>
        </authorList>
    </citation>
    <scope>NUCLEOTIDE SEQUENCE</scope>
    <source>
        <strain evidence="9">M-15738</strain>
        <tissue evidence="9">Blood</tissue>
    </source>
</reference>
<gene>
    <name evidence="9" type="ORF">AALO_G00203600</name>
</gene>
<organism evidence="9 10">
    <name type="scientific">Alosa alosa</name>
    <name type="common">allis shad</name>
    <dbReference type="NCBI Taxonomy" id="278164"/>
    <lineage>
        <taxon>Eukaryota</taxon>
        <taxon>Metazoa</taxon>
        <taxon>Chordata</taxon>
        <taxon>Craniata</taxon>
        <taxon>Vertebrata</taxon>
        <taxon>Euteleostomi</taxon>
        <taxon>Actinopterygii</taxon>
        <taxon>Neopterygii</taxon>
        <taxon>Teleostei</taxon>
        <taxon>Clupei</taxon>
        <taxon>Clupeiformes</taxon>
        <taxon>Clupeoidei</taxon>
        <taxon>Clupeidae</taxon>
        <taxon>Alosa</taxon>
    </lineage>
</organism>
<evidence type="ECO:0000256" key="3">
    <source>
        <dbReference type="ARBA" id="ARBA00022614"/>
    </source>
</evidence>
<feature type="region of interest" description="Disordered" evidence="7">
    <location>
        <begin position="1"/>
        <end position="145"/>
    </location>
</feature>
<dbReference type="GO" id="GO:0005524">
    <property type="term" value="F:ATP binding"/>
    <property type="evidence" value="ECO:0007669"/>
    <property type="project" value="UniProtKB-KW"/>
</dbReference>
<dbReference type="Proteomes" id="UP000823561">
    <property type="component" value="Chromosome 15"/>
</dbReference>
<comment type="caution">
    <text evidence="9">The sequence shown here is derived from an EMBL/GenBank/DDBJ whole genome shotgun (WGS) entry which is preliminary data.</text>
</comment>
<keyword evidence="5" id="KW-0547">Nucleotide-binding</keyword>
<dbReference type="Pfam" id="PF13516">
    <property type="entry name" value="LRR_6"/>
    <property type="match status" value="4"/>
</dbReference>
<evidence type="ECO:0000256" key="1">
    <source>
        <dbReference type="ARBA" id="ARBA00004496"/>
    </source>
</evidence>
<dbReference type="Pfam" id="PF17779">
    <property type="entry name" value="WHD_NOD2"/>
    <property type="match status" value="1"/>
</dbReference>
<keyword evidence="6" id="KW-0067">ATP-binding</keyword>
<evidence type="ECO:0000313" key="10">
    <source>
        <dbReference type="Proteomes" id="UP000823561"/>
    </source>
</evidence>
<dbReference type="InterPro" id="IPR041267">
    <property type="entry name" value="NLRP_HD2"/>
</dbReference>
<dbReference type="InterPro" id="IPR007111">
    <property type="entry name" value="NACHT_NTPase"/>
</dbReference>
<evidence type="ECO:0000259" key="8">
    <source>
        <dbReference type="PROSITE" id="PS50837"/>
    </source>
</evidence>
<evidence type="ECO:0000256" key="6">
    <source>
        <dbReference type="ARBA" id="ARBA00022840"/>
    </source>
</evidence>
<sequence length="1205" mass="132921">MQSSTETAAVVSSTEQKRSPSSVFNCVSIKSGLAMDQPPRLEHSPAHHRSGGPTQRPVFPVPSCVSMKSDNSMDQPPKLGEGHSPAGQSGPHQRPVSPVPSCVSIKSDNSMDQPPKLGEGHSPAGQSGPHQRPVSPVPSCVSMKSDNSMVQPLAFKGHAATIESPIQQVRSPSPEASCVSMKSDWSMDQPPKLGEGHSPTRQSGPHQRPVSPVPSCVSMKSDNSMDQPPKLGEGHSPAGQSPIQHKRSPSAKARCVSMKSDNSMDQRPRLGQGHSSARHSGPHQRPVSPVPSCVSMKTDNSMVQPPYIGEGHSPGSQSFQTEVDSCTSDHDLTMTSPDTSYHESEEEDLTDNRSDFILSEEIIQEQLKSHLRTKLQHVLKGPSNPVLLSEIYTELYITEGDMGEVNEEHEVREIEAASRGNTENTPIKCSDIFMPLPAQCKTIRTVLTKGIAGIGKTVCVQKFVLDWAEGTANQDIKYIFPLSFRELNLLKAKQFSLPELLKHFVGEFESVPVLEDGHHEVLLIFDGLDECRLPLAFKENQKLCKPTTAASVDVLLTNLIQGHLLPSALIWITSRPAAAGRIPQDCVDRVTAVHGFGDQQKKEYFRKRIRNQTLAEKVIAHIESLRSLHIMCHIPVFCWISAAVLERLFKEKDVSAIPKNLTQMYTHFLVIQTDIKKKYKERKETDEEEIIFKLGKLAFQQLEMGNLIFYEEDLRKCGIDVTEASVYSGVCTQIFREECGLYQGKVFCFVHLSIQEFLAALYVLLHFYSKESEGLPNSNLASLFTASTLSGLQIIAVDKALQQPNGDLDLFLRFLLGLCFSALQPDQTLLQSFFPHIRSTSSSNAAVIDYIKTRIQINQSPEPSINLFHCLNELNDDSLVEEIQEYQRSRRLSKVTLTPALWSALVFVLLMSKSSLEVFDLGKYSARPSDKSLFRMRPVLRESRRAELASCNLTENSCETLATVISSHNSHLRELDLSDNNIQDAGVALLSSGIEKVSCKLEKLSLSKCGIGPSGCESLLSAILRNLSHLTSIDLSNNHPGHSGMSRLSEVLQTHQCRINELKLINCSITHNSCQLLAMGLGSKNSSLRYLDLSGNSIENRGVNKLCHGLRNSNCKLSSLRLSSCNVGETGYQALASALASNPCSHLTELFISYNEPGDLGLRELEKVKQLPQSKLKVLKFTQTSLPKLRKEETGQDTAATHRDS</sequence>
<evidence type="ECO:0000256" key="2">
    <source>
        <dbReference type="ARBA" id="ARBA00022490"/>
    </source>
</evidence>
<feature type="compositionally biased region" description="Low complexity" evidence="7">
    <location>
        <begin position="1"/>
        <end position="14"/>
    </location>
</feature>
<dbReference type="Pfam" id="PF17776">
    <property type="entry name" value="NLRC4_HD2"/>
    <property type="match status" value="1"/>
</dbReference>